<dbReference type="SUPFAM" id="SSF56112">
    <property type="entry name" value="Protein kinase-like (PK-like)"/>
    <property type="match status" value="1"/>
</dbReference>
<dbReference type="InterPro" id="IPR011009">
    <property type="entry name" value="Kinase-like_dom_sf"/>
</dbReference>
<dbReference type="AlphaFoldDB" id="A0A0F4Z7F1"/>
<comment type="caution">
    <text evidence="1">The sequence shown here is derived from an EMBL/GenBank/DDBJ whole genome shotgun (WGS) entry which is preliminary data.</text>
</comment>
<dbReference type="Proteomes" id="UP000053958">
    <property type="component" value="Unassembled WGS sequence"/>
</dbReference>
<keyword evidence="2" id="KW-1185">Reference proteome</keyword>
<reference evidence="1 2" key="1">
    <citation type="submission" date="2015-04" db="EMBL/GenBank/DDBJ databases">
        <authorList>
            <person name="Heijne W.H."/>
            <person name="Fedorova N.D."/>
            <person name="Nierman W.C."/>
            <person name="Vollebregt A.W."/>
            <person name="Zhao Z."/>
            <person name="Wu L."/>
            <person name="Kumar M."/>
            <person name="Stam H."/>
            <person name="van den Berg M.A."/>
            <person name="Pel H.J."/>
        </authorList>
    </citation>
    <scope>NUCLEOTIDE SEQUENCE [LARGE SCALE GENOMIC DNA]</scope>
    <source>
        <strain evidence="1 2">CBS 393.64</strain>
    </source>
</reference>
<dbReference type="RefSeq" id="XP_013332395.1">
    <property type="nucleotide sequence ID" value="XM_013476941.1"/>
</dbReference>
<dbReference type="EMBL" id="LASV01000012">
    <property type="protein sequence ID" value="KKA25783.1"/>
    <property type="molecule type" value="Genomic_DNA"/>
</dbReference>
<name>A0A0F4Z7F1_RASE3</name>
<evidence type="ECO:0000313" key="1">
    <source>
        <dbReference type="EMBL" id="KKA25783.1"/>
    </source>
</evidence>
<dbReference type="OrthoDB" id="4118642at2759"/>
<accession>A0A0F4Z7F1</accession>
<proteinExistence type="predicted"/>
<organism evidence="1 2">
    <name type="scientific">Rasamsonia emersonii (strain ATCC 16479 / CBS 393.64 / IMI 116815)</name>
    <dbReference type="NCBI Taxonomy" id="1408163"/>
    <lineage>
        <taxon>Eukaryota</taxon>
        <taxon>Fungi</taxon>
        <taxon>Dikarya</taxon>
        <taxon>Ascomycota</taxon>
        <taxon>Pezizomycotina</taxon>
        <taxon>Eurotiomycetes</taxon>
        <taxon>Eurotiomycetidae</taxon>
        <taxon>Eurotiales</taxon>
        <taxon>Trichocomaceae</taxon>
        <taxon>Rasamsonia</taxon>
    </lineage>
</organism>
<dbReference type="GeneID" id="25312224"/>
<evidence type="ECO:0008006" key="3">
    <source>
        <dbReference type="Google" id="ProtNLM"/>
    </source>
</evidence>
<gene>
    <name evidence="1" type="ORF">T310_0169</name>
</gene>
<evidence type="ECO:0000313" key="2">
    <source>
        <dbReference type="Proteomes" id="UP000053958"/>
    </source>
</evidence>
<protein>
    <recommendedName>
        <fullName evidence="3">Aminoglycoside phosphotransferase domain-containing protein</fullName>
    </recommendedName>
</protein>
<sequence>MNEGRSSDLYFTIANRMNAVSSESDCVTQMTALALMRTIRPQFFDHNLNHGPFVFSLTDLDASNILVDKDWNIKCIIDLEWATVLPIEFMRTPIWLTGQAVDDIDIEAYNELRKEFMDAFKEEERKCPAEYNLHRASIMENWRTAGNQEPSGIPQLCGVRLGSMLSFTTGSNFCIPRNMPKTQTSLSSSANIGVVGQQNSSKRSSKTKGRMIRSFEKNLANSDAIRMMNFAESDCMGLHYRLYKGSLIGFLRGFIKAYIYYRLAEGRRSRAFIGTICKTSN</sequence>